<dbReference type="PANTHER" id="PTHR30413:SF10">
    <property type="entry name" value="CAPSULE POLYSACCHARIDE EXPORT INNER-MEMBRANE PROTEIN CTRC"/>
    <property type="match status" value="1"/>
</dbReference>
<keyword evidence="7 10" id="KW-1133">Transmembrane helix</keyword>
<dbReference type="InterPro" id="IPR000412">
    <property type="entry name" value="ABC_2_transport"/>
</dbReference>
<evidence type="ECO:0000313" key="12">
    <source>
        <dbReference type="EMBL" id="RVT41029.1"/>
    </source>
</evidence>
<proteinExistence type="inferred from homology"/>
<dbReference type="GO" id="GO:0043190">
    <property type="term" value="C:ATP-binding cassette (ABC) transporter complex"/>
    <property type="evidence" value="ECO:0007669"/>
    <property type="project" value="InterPro"/>
</dbReference>
<evidence type="ECO:0000313" key="13">
    <source>
        <dbReference type="Proteomes" id="UP000282977"/>
    </source>
</evidence>
<evidence type="ECO:0000256" key="7">
    <source>
        <dbReference type="ARBA" id="ARBA00022989"/>
    </source>
</evidence>
<feature type="transmembrane region" description="Helical" evidence="10">
    <location>
        <begin position="69"/>
        <end position="87"/>
    </location>
</feature>
<evidence type="ECO:0000256" key="10">
    <source>
        <dbReference type="SAM" id="Phobius"/>
    </source>
</evidence>
<dbReference type="InterPro" id="IPR013525">
    <property type="entry name" value="ABC2_TM"/>
</dbReference>
<dbReference type="Proteomes" id="UP000282977">
    <property type="component" value="Unassembled WGS sequence"/>
</dbReference>
<dbReference type="OrthoDB" id="8479094at2"/>
<evidence type="ECO:0000256" key="2">
    <source>
        <dbReference type="ARBA" id="ARBA00007783"/>
    </source>
</evidence>
<feature type="transmembrane region" description="Helical" evidence="10">
    <location>
        <begin position="42"/>
        <end position="63"/>
    </location>
</feature>
<evidence type="ECO:0000256" key="6">
    <source>
        <dbReference type="ARBA" id="ARBA00022692"/>
    </source>
</evidence>
<feature type="domain" description="ABC-2 type transporter transmembrane" evidence="11">
    <location>
        <begin position="23"/>
        <end position="230"/>
    </location>
</feature>
<comment type="similarity">
    <text evidence="2">Belongs to the ABC-2 integral membrane protein family.</text>
</comment>
<keyword evidence="13" id="KW-1185">Reference proteome</keyword>
<dbReference type="PRINTS" id="PR00164">
    <property type="entry name" value="ABC2TRNSPORT"/>
</dbReference>
<protein>
    <submittedName>
        <fullName evidence="12">ABC transporter permease</fullName>
    </submittedName>
</protein>
<dbReference type="AlphaFoldDB" id="A0A437J763"/>
<evidence type="ECO:0000256" key="4">
    <source>
        <dbReference type="ARBA" id="ARBA00022475"/>
    </source>
</evidence>
<dbReference type="EMBL" id="RZUL01000003">
    <property type="protein sequence ID" value="RVT41029.1"/>
    <property type="molecule type" value="Genomic_DNA"/>
</dbReference>
<dbReference type="Pfam" id="PF01061">
    <property type="entry name" value="ABC2_membrane"/>
    <property type="match status" value="1"/>
</dbReference>
<keyword evidence="5" id="KW-0762">Sugar transport</keyword>
<comment type="subcellular location">
    <subcellularLocation>
        <location evidence="1">Cell membrane</location>
        <topology evidence="1">Multi-pass membrane protein</topology>
    </subcellularLocation>
</comment>
<dbReference type="GO" id="GO:0015920">
    <property type="term" value="P:lipopolysaccharide transport"/>
    <property type="evidence" value="ECO:0007669"/>
    <property type="project" value="TreeGrafter"/>
</dbReference>
<feature type="transmembrane region" description="Helical" evidence="10">
    <location>
        <begin position="184"/>
        <end position="202"/>
    </location>
</feature>
<dbReference type="PANTHER" id="PTHR30413">
    <property type="entry name" value="INNER MEMBRANE TRANSPORT PERMEASE"/>
    <property type="match status" value="1"/>
</dbReference>
<feature type="transmembrane region" description="Helical" evidence="10">
    <location>
        <begin position="240"/>
        <end position="261"/>
    </location>
</feature>
<evidence type="ECO:0000256" key="5">
    <source>
        <dbReference type="ARBA" id="ARBA00022597"/>
    </source>
</evidence>
<accession>A0A437J763</accession>
<gene>
    <name evidence="12" type="ORF">ENE74_11305</name>
</gene>
<evidence type="ECO:0000256" key="1">
    <source>
        <dbReference type="ARBA" id="ARBA00004651"/>
    </source>
</evidence>
<evidence type="ECO:0000256" key="3">
    <source>
        <dbReference type="ARBA" id="ARBA00022448"/>
    </source>
</evidence>
<keyword evidence="6 10" id="KW-0812">Transmembrane</keyword>
<keyword evidence="9 10" id="KW-0472">Membrane</keyword>
<name>A0A437J763_9SPHN</name>
<dbReference type="GO" id="GO:0140359">
    <property type="term" value="F:ABC-type transporter activity"/>
    <property type="evidence" value="ECO:0007669"/>
    <property type="project" value="InterPro"/>
</dbReference>
<feature type="transmembrane region" description="Helical" evidence="10">
    <location>
        <begin position="153"/>
        <end position="177"/>
    </location>
</feature>
<evidence type="ECO:0000256" key="9">
    <source>
        <dbReference type="ARBA" id="ARBA00023136"/>
    </source>
</evidence>
<evidence type="ECO:0000256" key="8">
    <source>
        <dbReference type="ARBA" id="ARBA00023047"/>
    </source>
</evidence>
<sequence>MKDEAISQNRGLFSGLDVQGRVLGALFMREIVTRFGRHNIGFLWLFVEPMMFTLGVTALWYFANANHGSNLPIVAFALTGYSSVLLWRNMPARCVSAIEPNQSLLYHRQVKLIDVYAARILLEGAGATMSFTVLSIVYLSLDLIAVPEDVLKVILAWLLLTWFGGALALCIGTMAFFSETVEKLWHPMSYIIFPLSGSAFLVEVLPPRAQEFVLILPMVHGIELLREGYFGSKVHSIYDIGYMVNVTLGMTFVGLLLLRIVSKRVVPG</sequence>
<reference evidence="12 13" key="1">
    <citation type="submission" date="2019-01" db="EMBL/GenBank/DDBJ databases">
        <authorList>
            <person name="Chen W.-M."/>
        </authorList>
    </citation>
    <scope>NUCLEOTIDE SEQUENCE [LARGE SCALE GENOMIC DNA]</scope>
    <source>
        <strain evidence="12 13">TLA-22</strain>
    </source>
</reference>
<dbReference type="GO" id="GO:0015774">
    <property type="term" value="P:polysaccharide transport"/>
    <property type="evidence" value="ECO:0007669"/>
    <property type="project" value="UniProtKB-KW"/>
</dbReference>
<organism evidence="12 13">
    <name type="scientific">Sphingobium algorifonticola</name>
    <dbReference type="NCBI Taxonomy" id="2008318"/>
    <lineage>
        <taxon>Bacteria</taxon>
        <taxon>Pseudomonadati</taxon>
        <taxon>Pseudomonadota</taxon>
        <taxon>Alphaproteobacteria</taxon>
        <taxon>Sphingomonadales</taxon>
        <taxon>Sphingomonadaceae</taxon>
        <taxon>Sphingobium</taxon>
    </lineage>
</organism>
<feature type="transmembrane region" description="Helical" evidence="10">
    <location>
        <begin position="120"/>
        <end position="141"/>
    </location>
</feature>
<keyword evidence="4" id="KW-1003">Cell membrane</keyword>
<evidence type="ECO:0000259" key="11">
    <source>
        <dbReference type="Pfam" id="PF01061"/>
    </source>
</evidence>
<keyword evidence="8" id="KW-0625">Polysaccharide transport</keyword>
<comment type="caution">
    <text evidence="12">The sequence shown here is derived from an EMBL/GenBank/DDBJ whole genome shotgun (WGS) entry which is preliminary data.</text>
</comment>
<keyword evidence="3" id="KW-0813">Transport</keyword>